<accession>A0A0E0HFY0</accession>
<dbReference type="Pfam" id="PF09325">
    <property type="entry name" value="Vps5"/>
    <property type="match status" value="1"/>
</dbReference>
<dbReference type="PROSITE" id="PS50195">
    <property type="entry name" value="PX"/>
    <property type="match status" value="1"/>
</dbReference>
<dbReference type="Gene3D" id="1.20.1270.60">
    <property type="entry name" value="Arfaptin homology (AH) domain/BAR domain"/>
    <property type="match status" value="1"/>
</dbReference>
<keyword evidence="10" id="KW-0560">Oxidoreductase</keyword>
<dbReference type="PANTHER" id="PTHR46757">
    <property type="entry name" value="SORTING NEXIN-RELATED"/>
    <property type="match status" value="1"/>
</dbReference>
<keyword evidence="8" id="KW-0809">Transit peptide</keyword>
<feature type="compositionally biased region" description="Polar residues" evidence="12">
    <location>
        <begin position="1197"/>
        <end position="1219"/>
    </location>
</feature>
<dbReference type="Gene3D" id="3.20.20.100">
    <property type="entry name" value="NADP-dependent oxidoreductase domain"/>
    <property type="match status" value="1"/>
</dbReference>
<evidence type="ECO:0000256" key="5">
    <source>
        <dbReference type="ARBA" id="ARBA00022640"/>
    </source>
</evidence>
<evidence type="ECO:0000256" key="2">
    <source>
        <dbReference type="ARBA" id="ARBA00007905"/>
    </source>
</evidence>
<dbReference type="eggNOG" id="KOG1577">
    <property type="taxonomic scope" value="Eukaryota"/>
</dbReference>
<dbReference type="InterPro" id="IPR021825">
    <property type="entry name" value="RETICULATA-related"/>
</dbReference>
<keyword evidence="9" id="KW-1133">Transmembrane helix</keyword>
<dbReference type="FunFam" id="3.20.20.100:FF:000013">
    <property type="entry name" value="NADPH-dependent codeinone reductase 1-1"/>
    <property type="match status" value="1"/>
</dbReference>
<evidence type="ECO:0000259" key="13">
    <source>
        <dbReference type="PROSITE" id="PS50195"/>
    </source>
</evidence>
<evidence type="ECO:0000256" key="4">
    <source>
        <dbReference type="ARBA" id="ARBA00022528"/>
    </source>
</evidence>
<feature type="compositionally biased region" description="Low complexity" evidence="12">
    <location>
        <begin position="1186"/>
        <end position="1196"/>
    </location>
</feature>
<evidence type="ECO:0000256" key="8">
    <source>
        <dbReference type="ARBA" id="ARBA00022946"/>
    </source>
</evidence>
<evidence type="ECO:0000256" key="3">
    <source>
        <dbReference type="ARBA" id="ARBA00010793"/>
    </source>
</evidence>
<evidence type="ECO:0000256" key="7">
    <source>
        <dbReference type="ARBA" id="ARBA00022857"/>
    </source>
</evidence>
<dbReference type="Pfam" id="PF04187">
    <property type="entry name" value="Cofac_haem_bdg"/>
    <property type="match status" value="1"/>
</dbReference>
<dbReference type="eggNOG" id="KOG2273">
    <property type="taxonomic scope" value="Eukaryota"/>
</dbReference>
<dbReference type="GO" id="GO:0031969">
    <property type="term" value="C:chloroplast membrane"/>
    <property type="evidence" value="ECO:0007669"/>
    <property type="project" value="UniProtKB-SubCell"/>
</dbReference>
<dbReference type="SUPFAM" id="SSF159501">
    <property type="entry name" value="EreA/ChaN-like"/>
    <property type="match status" value="1"/>
</dbReference>
<keyword evidence="4" id="KW-0150">Chloroplast</keyword>
<dbReference type="GO" id="GO:0035091">
    <property type="term" value="F:phosphatidylinositol binding"/>
    <property type="evidence" value="ECO:0007669"/>
    <property type="project" value="InterPro"/>
</dbReference>
<dbReference type="GO" id="GO:0016491">
    <property type="term" value="F:oxidoreductase activity"/>
    <property type="evidence" value="ECO:0007669"/>
    <property type="project" value="UniProtKB-KW"/>
</dbReference>
<keyword evidence="7" id="KW-0521">NADP</keyword>
<dbReference type="InterPro" id="IPR036871">
    <property type="entry name" value="PX_dom_sf"/>
</dbReference>
<proteinExistence type="inferred from homology"/>
<dbReference type="PROSITE" id="PS00798">
    <property type="entry name" value="ALDOKETO_REDUCTASE_1"/>
    <property type="match status" value="1"/>
</dbReference>
<comment type="similarity">
    <text evidence="2">Belongs to the aldo/keto reductase family.</text>
</comment>
<evidence type="ECO:0000256" key="6">
    <source>
        <dbReference type="ARBA" id="ARBA00022692"/>
    </source>
</evidence>
<dbReference type="InterPro" id="IPR015404">
    <property type="entry name" value="Vps5_C"/>
</dbReference>
<evidence type="ECO:0000256" key="10">
    <source>
        <dbReference type="ARBA" id="ARBA00023002"/>
    </source>
</evidence>
<dbReference type="PRINTS" id="PR00069">
    <property type="entry name" value="ALDKETRDTASE"/>
</dbReference>
<dbReference type="InterPro" id="IPR027267">
    <property type="entry name" value="AH/BAR_dom_sf"/>
</dbReference>
<dbReference type="PROSITE" id="PS00063">
    <property type="entry name" value="ALDOKETO_REDUCTASE_3"/>
    <property type="match status" value="1"/>
</dbReference>
<comment type="similarity">
    <text evidence="3">Belongs to the RETICULATA family.</text>
</comment>
<dbReference type="CDD" id="cd19125">
    <property type="entry name" value="AKR_AKR4C1-15"/>
    <property type="match status" value="1"/>
</dbReference>
<evidence type="ECO:0000313" key="15">
    <source>
        <dbReference type="Proteomes" id="UP000006591"/>
    </source>
</evidence>
<dbReference type="Gene3D" id="3.30.1520.10">
    <property type="entry name" value="Phox-like domain"/>
    <property type="match status" value="1"/>
</dbReference>
<dbReference type="Gene3D" id="3.40.50.11550">
    <property type="match status" value="1"/>
</dbReference>
<feature type="domain" description="PX" evidence="13">
    <location>
        <begin position="101"/>
        <end position="216"/>
    </location>
</feature>
<feature type="region of interest" description="Disordered" evidence="12">
    <location>
        <begin position="21"/>
        <end position="58"/>
    </location>
</feature>
<dbReference type="SMART" id="SM00312">
    <property type="entry name" value="PX"/>
    <property type="match status" value="1"/>
</dbReference>
<dbReference type="Proteomes" id="UP000006591">
    <property type="component" value="Chromosome 5"/>
</dbReference>
<dbReference type="CDD" id="cd07596">
    <property type="entry name" value="BAR_SNX"/>
    <property type="match status" value="1"/>
</dbReference>
<dbReference type="Pfam" id="PF11891">
    <property type="entry name" value="RETICULATA-like"/>
    <property type="match status" value="1"/>
</dbReference>
<protein>
    <recommendedName>
        <fullName evidence="13">PX domain-containing protein</fullName>
    </recommendedName>
</protein>
<dbReference type="InterPro" id="IPR001683">
    <property type="entry name" value="PX_dom"/>
</dbReference>
<dbReference type="InterPro" id="IPR007314">
    <property type="entry name" value="Cofac_haem-bd_dom"/>
</dbReference>
<dbReference type="GO" id="GO:0005768">
    <property type="term" value="C:endosome"/>
    <property type="evidence" value="ECO:0007669"/>
    <property type="project" value="UniProtKB-ARBA"/>
</dbReference>
<keyword evidence="5" id="KW-0934">Plastid</keyword>
<dbReference type="PROSITE" id="PS00062">
    <property type="entry name" value="ALDOKETO_REDUCTASE_2"/>
    <property type="match status" value="1"/>
</dbReference>
<reference evidence="14" key="2">
    <citation type="submission" date="2018-04" db="EMBL/GenBank/DDBJ databases">
        <title>OnivRS2 (Oryza nivara Reference Sequence Version 2).</title>
        <authorList>
            <person name="Zhang J."/>
            <person name="Kudrna D."/>
            <person name="Lee S."/>
            <person name="Talag J."/>
            <person name="Rajasekar S."/>
            <person name="Welchert J."/>
            <person name="Hsing Y.-I."/>
            <person name="Wing R.A."/>
        </authorList>
    </citation>
    <scope>NUCLEOTIDE SEQUENCE [LARGE SCALE GENOMIC DNA]</scope>
    <source>
        <strain evidence="14">SL10</strain>
    </source>
</reference>
<keyword evidence="15" id="KW-1185">Reference proteome</keyword>
<feature type="region of interest" description="Disordered" evidence="12">
    <location>
        <begin position="1184"/>
        <end position="1221"/>
    </location>
</feature>
<dbReference type="OMA" id="NIHEYLE"/>
<dbReference type="Pfam" id="PF00248">
    <property type="entry name" value="Aldo_ket_red"/>
    <property type="match status" value="1"/>
</dbReference>
<dbReference type="InterPro" id="IPR020471">
    <property type="entry name" value="AKR"/>
</dbReference>
<evidence type="ECO:0000256" key="1">
    <source>
        <dbReference type="ARBA" id="ARBA00004508"/>
    </source>
</evidence>
<dbReference type="InterPro" id="IPR044279">
    <property type="entry name" value="SNX2A/B"/>
</dbReference>
<dbReference type="EnsemblPlants" id="ONIVA05G21130.2">
    <property type="protein sequence ID" value="ONIVA05G21130.2"/>
    <property type="gene ID" value="ONIVA05G21130"/>
</dbReference>
<dbReference type="PANTHER" id="PTHR46757:SF1">
    <property type="entry name" value="OS05G0474500 PROTEIN"/>
    <property type="match status" value="1"/>
</dbReference>
<dbReference type="SUPFAM" id="SSF51430">
    <property type="entry name" value="NAD(P)-linked oxidoreductase"/>
    <property type="match status" value="1"/>
</dbReference>
<dbReference type="SUPFAM" id="SSF64268">
    <property type="entry name" value="PX domain"/>
    <property type="match status" value="1"/>
</dbReference>
<dbReference type="STRING" id="4536.A0A0E0HFY0"/>
<dbReference type="InterPro" id="IPR044498">
    <property type="entry name" value="AKR4C"/>
</dbReference>
<comment type="subcellular location">
    <subcellularLocation>
        <location evidence="1">Plastid</location>
        <location evidence="1">Chloroplast membrane</location>
        <topology evidence="1">Multi-pass membrane protein</topology>
    </subcellularLocation>
</comment>
<dbReference type="InterPro" id="IPR023210">
    <property type="entry name" value="NADP_OxRdtase_dom"/>
</dbReference>
<evidence type="ECO:0000256" key="9">
    <source>
        <dbReference type="ARBA" id="ARBA00022989"/>
    </source>
</evidence>
<sequence length="1555" mass="170593">MMAAEPSPAAASAVEDLETLPLDSSYSSAPATDPLLRPPASPSAASAAAGGDHDPFVIDDDFLVDEEDDDDVGPPAPTAIPLVAAAARAPEFARIAVSDPKKHAEPTSGAAGVIPGSGSYFSYLITTRVGEAEVRVRRRFRDVVALADRLAAAHRGLFIPARPDKSVVEGQVMQRHDFVNQRCSALQRYLRRLAAHPVVGHSPDLRTFLTEPGAIPAFEGEQPRYWTTTLSSAAPSTPAKAGRDLFGMFKGLKQTVVNGMVATKPPPVEEETDTEFLAHKARFQDLQQQLTTTSQQAEALVKARDDLRTTTAHLGMTLIKLAKFEREQATCSPQRRRAADINNFGSSVVKFSRSQAKLNSEIVKHLGSIHEYLEMMISVHHAFTDRSNALHHVQSLSADLFFLHTRAEKLESVSSRSRSIDQEWTRHQKLGGLKETISATEAAKSHALKEYENIKENNTIEIKRFDKDRCRDFVQMLKGFIVNQVSYSDHYANMWAKVADETKVKLELSAAKMSHAPCRNAASFKPLLPSRLRAKPLAGISSSPRRNVSASAASSQSRRDFLLLIPSLAAASAILRPLPSSAADGEAPPTDSSSPSPPSAEEAGAVVEEVDESALSRVYDATVIGEPEAVGKDARGRVWEKLTAARVVYLGEAELVPDPDDRVLELEIMKGLATRCAEAERGVAVALEAFPCDLQQQLDQFMDGRIDGSILKLYTLHWPQDRWEEYEPLLNYCRDNGIKLIACGTPLEVKRTVQADGIRGLSKAERQEYAPPAGSGFISGFSSISGRSLIDKISSARDSPFGPTSYLSAQARVVDDYTMSQIILKELNGGDTSRMLIVITGASHMPKKDQVVVLLDPERQSIRREGEIPVADFLWYSAAKPCSRNCFDRAEIARVMNAAGRRPEALPQDLQKGIDLGVVSPEILQNFFDLEKYPVMSELIHRFQGFRERLLADPKFLQRLAIEEAISITTTLLAQYERRKGRFFEEIDYVLTDTIRGSVVDFFTVWLPAPTISVLSYADDGSGESLEFVKGLLGSLPDNAFQKNVLGQNWNMKQRVAAVLVGGLKLASVGFISSVGAGASSDLLYAARGVLKSSVNAEAGRKRSPIWKSAAVYSCFLGTSANLRYQIIAGLVEHRLGESLATSYNQPLLASLLSFVARTVNSYWGTQQWVDLARYTGLQKTKEVPPVEATAPPAETSQLATPPAETSQLATPPAETSQLEDGRTEILSSDITLKGAIMASAKAMAQDEHHFVLKSGHAIPAVGLGTWRAGSDTAHSVQTAITEAGYRHVDTAAQYGIEQEVGKGLKAAMEAGINRKDLFVTSKIWCTNLAPERVRPALKNTLKDLQLDYIDLYLIHWPFRLKDGAHQPPEAGEVLEFDMEGVWREMERLVTDGLVKDIGVCNFSVTKLNRLLQSANIPPAVCQMEMHPGWKNNKIFEACKKHGIHVTAYSPLGSSEKNLAHDPVVEKIANKLNKTPGQVLIKWALQRGTSVIPKSTKDERIKENMQVFGWEIPEEDFQVLCGIKDEKRVLTGEELFVNKTHGPYKSASEVWDNED</sequence>
<keyword evidence="6" id="KW-0812">Transmembrane</keyword>
<dbReference type="InterPro" id="IPR036812">
    <property type="entry name" value="NAD(P)_OxRdtase_dom_sf"/>
</dbReference>
<keyword evidence="11" id="KW-0472">Membrane</keyword>
<evidence type="ECO:0000256" key="12">
    <source>
        <dbReference type="SAM" id="MobiDB-lite"/>
    </source>
</evidence>
<evidence type="ECO:0000313" key="14">
    <source>
        <dbReference type="EnsemblPlants" id="ONIVA05G21130.2"/>
    </source>
</evidence>
<organism evidence="14">
    <name type="scientific">Oryza nivara</name>
    <name type="common">Indian wild rice</name>
    <name type="synonym">Oryza sativa f. spontanea</name>
    <dbReference type="NCBI Taxonomy" id="4536"/>
    <lineage>
        <taxon>Eukaryota</taxon>
        <taxon>Viridiplantae</taxon>
        <taxon>Streptophyta</taxon>
        <taxon>Embryophyta</taxon>
        <taxon>Tracheophyta</taxon>
        <taxon>Spermatophyta</taxon>
        <taxon>Magnoliopsida</taxon>
        <taxon>Liliopsida</taxon>
        <taxon>Poales</taxon>
        <taxon>Poaceae</taxon>
        <taxon>BOP clade</taxon>
        <taxon>Oryzoideae</taxon>
        <taxon>Oryzeae</taxon>
        <taxon>Oryzinae</taxon>
        <taxon>Oryza</taxon>
    </lineage>
</organism>
<dbReference type="Pfam" id="PF00787">
    <property type="entry name" value="PX"/>
    <property type="match status" value="1"/>
</dbReference>
<dbReference type="InterPro" id="IPR018170">
    <property type="entry name" value="Aldo/ket_reductase_CS"/>
</dbReference>
<feature type="region of interest" description="Disordered" evidence="12">
    <location>
        <begin position="579"/>
        <end position="606"/>
    </location>
</feature>
<evidence type="ECO:0000256" key="11">
    <source>
        <dbReference type="ARBA" id="ARBA00023136"/>
    </source>
</evidence>
<name>A0A0E0HFY0_ORYNI</name>
<reference evidence="14" key="1">
    <citation type="submission" date="2015-04" db="UniProtKB">
        <authorList>
            <consortium name="EnsemblPlants"/>
        </authorList>
    </citation>
    <scope>IDENTIFICATION</scope>
    <source>
        <strain evidence="14">SL10</strain>
    </source>
</reference>
<dbReference type="Gramene" id="ONIVA05G21130.2">
    <property type="protein sequence ID" value="ONIVA05G21130.2"/>
    <property type="gene ID" value="ONIVA05G21130"/>
</dbReference>